<evidence type="ECO:0000313" key="4">
    <source>
        <dbReference type="EMBL" id="KAK4212524.1"/>
    </source>
</evidence>
<name>A0AAN6Y4J3_9PEZI</name>
<keyword evidence="2" id="KW-0560">Oxidoreductase</keyword>
<dbReference type="InterPro" id="IPR036291">
    <property type="entry name" value="NAD(P)-bd_dom_sf"/>
</dbReference>
<evidence type="ECO:0000256" key="1">
    <source>
        <dbReference type="ARBA" id="ARBA00009219"/>
    </source>
</evidence>
<sequence>MDDSDISLGPVLVTGGCGFIGFHLVTGILKVEPDCAIHVVDVNTTRNRIDGVTYHTADISSQSDAERVFNAAKPKTVFHLACPDSMVQQPAVFHRVNVVGACNLVNAARKTAHAFVNTTSSSVIHDNVSDLRNADESFPVLKYPAQKRVYSLTKAEADEIIKAANRDGGDNAASMLTVELRPATVFGPRDTVCMGKIVANARAGKANIQMGPGNNYYDFVYVSNYVDANILAAKALLKAYGKPPPADDMRVDGEAFNVTNDEPVEFWEFQRGIAASVGLPARKEDIKIIPVWMALLVALFSEWSTWIRTFGKGQPIVTREAVRLTTITRTMNCDKIKRVLGYRPKLSMEEGLAIAGKWFREDEHKSKD</sequence>
<accession>A0AAN6Y4J3</accession>
<proteinExistence type="inferred from homology"/>
<reference evidence="4" key="2">
    <citation type="submission" date="2023-05" db="EMBL/GenBank/DDBJ databases">
        <authorList>
            <consortium name="Lawrence Berkeley National Laboratory"/>
            <person name="Steindorff A."/>
            <person name="Hensen N."/>
            <person name="Bonometti L."/>
            <person name="Westerberg I."/>
            <person name="Brannstrom I.O."/>
            <person name="Guillou S."/>
            <person name="Cros-Aarteil S."/>
            <person name="Calhoun S."/>
            <person name="Haridas S."/>
            <person name="Kuo A."/>
            <person name="Mondo S."/>
            <person name="Pangilinan J."/>
            <person name="Riley R."/>
            <person name="Labutti K."/>
            <person name="Andreopoulos B."/>
            <person name="Lipzen A."/>
            <person name="Chen C."/>
            <person name="Yanf M."/>
            <person name="Daum C."/>
            <person name="Ng V."/>
            <person name="Clum A."/>
            <person name="Ohm R."/>
            <person name="Martin F."/>
            <person name="Silar P."/>
            <person name="Natvig D."/>
            <person name="Lalanne C."/>
            <person name="Gautier V."/>
            <person name="Ament-Velasquez S.L."/>
            <person name="Kruys A."/>
            <person name="Hutchinson M.I."/>
            <person name="Powell A.J."/>
            <person name="Barry K."/>
            <person name="Miller A.N."/>
            <person name="Grigoriev I.V."/>
            <person name="Debuchy R."/>
            <person name="Gladieux P."/>
            <person name="Thoren M.H."/>
            <person name="Johannesson H."/>
        </authorList>
    </citation>
    <scope>NUCLEOTIDE SEQUENCE</scope>
    <source>
        <strain evidence="4">PSN293</strain>
    </source>
</reference>
<gene>
    <name evidence="4" type="ORF">QBC37DRAFT_424704</name>
</gene>
<evidence type="ECO:0000256" key="2">
    <source>
        <dbReference type="ARBA" id="ARBA00023002"/>
    </source>
</evidence>
<dbReference type="PANTHER" id="PTHR43245">
    <property type="entry name" value="BIFUNCTIONAL POLYMYXIN RESISTANCE PROTEIN ARNA"/>
    <property type="match status" value="1"/>
</dbReference>
<comment type="similarity">
    <text evidence="1">Belongs to the 3-beta-HSD family.</text>
</comment>
<dbReference type="Gene3D" id="3.40.50.720">
    <property type="entry name" value="NAD(P)-binding Rossmann-like Domain"/>
    <property type="match status" value="1"/>
</dbReference>
<dbReference type="AlphaFoldDB" id="A0AAN6Y4J3"/>
<dbReference type="SUPFAM" id="SSF51735">
    <property type="entry name" value="NAD(P)-binding Rossmann-fold domains"/>
    <property type="match status" value="1"/>
</dbReference>
<dbReference type="EMBL" id="MU858125">
    <property type="protein sequence ID" value="KAK4212524.1"/>
    <property type="molecule type" value="Genomic_DNA"/>
</dbReference>
<feature type="domain" description="3-beta hydroxysteroid dehydrogenase/isomerase" evidence="3">
    <location>
        <begin position="12"/>
        <end position="283"/>
    </location>
</feature>
<dbReference type="InterPro" id="IPR050177">
    <property type="entry name" value="Lipid_A_modif_metabolic_enz"/>
</dbReference>
<dbReference type="Pfam" id="PF01073">
    <property type="entry name" value="3Beta_HSD"/>
    <property type="match status" value="1"/>
</dbReference>
<keyword evidence="5" id="KW-1185">Reference proteome</keyword>
<evidence type="ECO:0000259" key="3">
    <source>
        <dbReference type="Pfam" id="PF01073"/>
    </source>
</evidence>
<dbReference type="GO" id="GO:0016616">
    <property type="term" value="F:oxidoreductase activity, acting on the CH-OH group of donors, NAD or NADP as acceptor"/>
    <property type="evidence" value="ECO:0007669"/>
    <property type="project" value="InterPro"/>
</dbReference>
<dbReference type="GO" id="GO:0006694">
    <property type="term" value="P:steroid biosynthetic process"/>
    <property type="evidence" value="ECO:0007669"/>
    <property type="project" value="InterPro"/>
</dbReference>
<organism evidence="4 5">
    <name type="scientific">Rhypophila decipiens</name>
    <dbReference type="NCBI Taxonomy" id="261697"/>
    <lineage>
        <taxon>Eukaryota</taxon>
        <taxon>Fungi</taxon>
        <taxon>Dikarya</taxon>
        <taxon>Ascomycota</taxon>
        <taxon>Pezizomycotina</taxon>
        <taxon>Sordariomycetes</taxon>
        <taxon>Sordariomycetidae</taxon>
        <taxon>Sordariales</taxon>
        <taxon>Naviculisporaceae</taxon>
        <taxon>Rhypophila</taxon>
    </lineage>
</organism>
<comment type="caution">
    <text evidence="4">The sequence shown here is derived from an EMBL/GenBank/DDBJ whole genome shotgun (WGS) entry which is preliminary data.</text>
</comment>
<dbReference type="Proteomes" id="UP001301769">
    <property type="component" value="Unassembled WGS sequence"/>
</dbReference>
<dbReference type="PANTHER" id="PTHR43245:SF51">
    <property type="entry name" value="SHORT CHAIN DEHYDROGENASE_REDUCTASE FAMILY 42E, MEMBER 2"/>
    <property type="match status" value="1"/>
</dbReference>
<reference evidence="4" key="1">
    <citation type="journal article" date="2023" name="Mol. Phylogenet. Evol.">
        <title>Genome-scale phylogeny and comparative genomics of the fungal order Sordariales.</title>
        <authorList>
            <person name="Hensen N."/>
            <person name="Bonometti L."/>
            <person name="Westerberg I."/>
            <person name="Brannstrom I.O."/>
            <person name="Guillou S."/>
            <person name="Cros-Aarteil S."/>
            <person name="Calhoun S."/>
            <person name="Haridas S."/>
            <person name="Kuo A."/>
            <person name="Mondo S."/>
            <person name="Pangilinan J."/>
            <person name="Riley R."/>
            <person name="LaButti K."/>
            <person name="Andreopoulos B."/>
            <person name="Lipzen A."/>
            <person name="Chen C."/>
            <person name="Yan M."/>
            <person name="Daum C."/>
            <person name="Ng V."/>
            <person name="Clum A."/>
            <person name="Steindorff A."/>
            <person name="Ohm R.A."/>
            <person name="Martin F."/>
            <person name="Silar P."/>
            <person name="Natvig D.O."/>
            <person name="Lalanne C."/>
            <person name="Gautier V."/>
            <person name="Ament-Velasquez S.L."/>
            <person name="Kruys A."/>
            <person name="Hutchinson M.I."/>
            <person name="Powell A.J."/>
            <person name="Barry K."/>
            <person name="Miller A.N."/>
            <person name="Grigoriev I.V."/>
            <person name="Debuchy R."/>
            <person name="Gladieux P."/>
            <person name="Hiltunen Thoren M."/>
            <person name="Johannesson H."/>
        </authorList>
    </citation>
    <scope>NUCLEOTIDE SEQUENCE</scope>
    <source>
        <strain evidence="4">PSN293</strain>
    </source>
</reference>
<dbReference type="InterPro" id="IPR002225">
    <property type="entry name" value="3Beta_OHSteriod_DH/Estase"/>
</dbReference>
<protein>
    <submittedName>
        <fullName evidence="4">3-beta hydroxysteroid dehydrogenase/isomerase family protein</fullName>
    </submittedName>
</protein>
<evidence type="ECO:0000313" key="5">
    <source>
        <dbReference type="Proteomes" id="UP001301769"/>
    </source>
</evidence>